<dbReference type="InterPro" id="IPR023214">
    <property type="entry name" value="HAD_sf"/>
</dbReference>
<dbReference type="InterPro" id="IPR016181">
    <property type="entry name" value="Acyl_CoA_acyltransferase"/>
</dbReference>
<comment type="caution">
    <text evidence="1">The sequence shown here is derived from an EMBL/GenBank/DDBJ whole genome shotgun (WGS) entry which is preliminary data.</text>
</comment>
<dbReference type="Gene3D" id="3.40.50.1110">
    <property type="entry name" value="SGNH hydrolase"/>
    <property type="match status" value="1"/>
</dbReference>
<reference evidence="1 2" key="1">
    <citation type="journal article" date="2020" name="Int. J. Syst. Evol. Microbiol.">
        <title>Novel acetic acid bacteria from cider fermentations: Acetobacter conturbans sp. nov. and Acetobacter fallax sp. nov.</title>
        <authorList>
            <person name="Sombolestani A.S."/>
            <person name="Cleenwerck I."/>
            <person name="Cnockaert M."/>
            <person name="Borremans W."/>
            <person name="Wieme A.D."/>
            <person name="De Vuyst L."/>
            <person name="Vandamme P."/>
        </authorList>
    </citation>
    <scope>NUCLEOTIDE SEQUENCE [LARGE SCALE GENOMIC DNA]</scope>
    <source>
        <strain evidence="1 2">LMG 1637</strain>
    </source>
</reference>
<dbReference type="InterPro" id="IPR010033">
    <property type="entry name" value="HAD_SF_ppase_IIIC"/>
</dbReference>
<dbReference type="Proteomes" id="UP000615326">
    <property type="component" value="Unassembled WGS sequence"/>
</dbReference>
<evidence type="ECO:0000313" key="2">
    <source>
        <dbReference type="Proteomes" id="UP000615326"/>
    </source>
</evidence>
<dbReference type="NCBIfam" id="TIGR01681">
    <property type="entry name" value="HAD-SF-IIIC"/>
    <property type="match status" value="1"/>
</dbReference>
<dbReference type="SUPFAM" id="SSF55729">
    <property type="entry name" value="Acyl-CoA N-acyltransferases (Nat)"/>
    <property type="match status" value="1"/>
</dbReference>
<organism evidence="1 2">
    <name type="scientific">Acetobacter fallax</name>
    <dbReference type="NCBI Taxonomy" id="1737473"/>
    <lineage>
        <taxon>Bacteria</taxon>
        <taxon>Pseudomonadati</taxon>
        <taxon>Pseudomonadota</taxon>
        <taxon>Alphaproteobacteria</taxon>
        <taxon>Acetobacterales</taxon>
        <taxon>Acetobacteraceae</taxon>
        <taxon>Acetobacter</taxon>
    </lineage>
</organism>
<dbReference type="SUPFAM" id="SSF56784">
    <property type="entry name" value="HAD-like"/>
    <property type="match status" value="1"/>
</dbReference>
<name>A0ABX0K7K2_9PROT</name>
<dbReference type="InterPro" id="IPR010037">
    <property type="entry name" value="FkbH_domain"/>
</dbReference>
<keyword evidence="2" id="KW-1185">Reference proteome</keyword>
<evidence type="ECO:0000313" key="1">
    <source>
        <dbReference type="EMBL" id="NHO30986.1"/>
    </source>
</evidence>
<accession>A0ABX0K7K2</accession>
<proteinExistence type="predicted"/>
<dbReference type="Gene3D" id="3.40.50.1000">
    <property type="entry name" value="HAD superfamily/HAD-like"/>
    <property type="match status" value="1"/>
</dbReference>
<dbReference type="RefSeq" id="WP_173575596.1">
    <property type="nucleotide sequence ID" value="NZ_WOSW01000001.1"/>
</dbReference>
<protein>
    <submittedName>
        <fullName evidence="1">HAD-IIIC family phosphatase</fullName>
    </submittedName>
</protein>
<sequence length="652" mass="72241">MLRMDWLPPRPVGFDSFDEAFHATHDLTNTDEILARLRLLSGCRRNFLQTGKADRLLEKVAQKTDGHLASDLRTVRIAILASHTVEHLVPSVRIAALARSLDARIHVAPYGQYRQAVYGPHADLLAFSPQFILFALDMRDAPLDLPLSASLADVDEAVLRRTDELRALWRHAMATFGATIIQQTFLNVDPPVFGAFEQLVPASRASVLLRLHLSLAQAAREEGVLLLDMDECTTLAGGLPELHDAIRWHQAKQFVSPHAAIIWGDVLARIIAAACGLSRKCLIVDLDNTLWGGTAGDDGPEYLRLGPGTPDGEAFYVFQEHISRLMQRGIAVAVCSKNDINIAEAAFNQPSMKIQRRDIAVFVANWNNKADNIREISRTLSLGLDAFVFADDNPAEREIVRRELPQVAVPELSDDPSDYPRLISASGWFEAASFTRDDAIRVQNYSADVSRSAARENASDLDSYLQDLNMVMSARRLADSDFSRVLQLLNKTNQFNLTGRRYTGPELRALLSCPSAQIWTFRLADRFGDNGLVSVVILVPNEISPSVSGQDQKLLHIENWIMSCRVLGRGLEHAALAVLIQAMKQNNISDVTADYRQTSRNSMVSGHYASLGFSRTDGTEDGTDTSWALCTHDPIHDATQKACMNIRIVTDE</sequence>
<dbReference type="InterPro" id="IPR036412">
    <property type="entry name" value="HAD-like_sf"/>
</dbReference>
<gene>
    <name evidence="1" type="ORF">GOB84_00125</name>
</gene>
<dbReference type="EMBL" id="WOSW01000001">
    <property type="protein sequence ID" value="NHO30986.1"/>
    <property type="molecule type" value="Genomic_DNA"/>
</dbReference>
<dbReference type="NCBIfam" id="TIGR01686">
    <property type="entry name" value="FkbH"/>
    <property type="match status" value="1"/>
</dbReference>
<dbReference type="InterPro" id="IPR036514">
    <property type="entry name" value="SGNH_hydro_sf"/>
</dbReference>